<feature type="compositionally biased region" description="Basic and acidic residues" evidence="1">
    <location>
        <begin position="218"/>
        <end position="246"/>
    </location>
</feature>
<evidence type="ECO:0000256" key="1">
    <source>
        <dbReference type="SAM" id="MobiDB-lite"/>
    </source>
</evidence>
<reference evidence="2" key="1">
    <citation type="journal article" date="2022" name="Int. J. Mol. Sci.">
        <title>Draft Genome of Tanacetum Coccineum: Genomic Comparison of Closely Related Tanacetum-Family Plants.</title>
        <authorList>
            <person name="Yamashiro T."/>
            <person name="Shiraishi A."/>
            <person name="Nakayama K."/>
            <person name="Satake H."/>
        </authorList>
    </citation>
    <scope>NUCLEOTIDE SEQUENCE</scope>
</reference>
<feature type="compositionally biased region" description="Polar residues" evidence="1">
    <location>
        <begin position="247"/>
        <end position="263"/>
    </location>
</feature>
<proteinExistence type="predicted"/>
<dbReference type="EMBL" id="BQNB010009780">
    <property type="protein sequence ID" value="GJS68297.1"/>
    <property type="molecule type" value="Genomic_DNA"/>
</dbReference>
<name>A0ABQ4XSG5_9ASTR</name>
<reference evidence="2" key="2">
    <citation type="submission" date="2022-01" db="EMBL/GenBank/DDBJ databases">
        <authorList>
            <person name="Yamashiro T."/>
            <person name="Shiraishi A."/>
            <person name="Satake H."/>
            <person name="Nakayama K."/>
        </authorList>
    </citation>
    <scope>NUCLEOTIDE SEQUENCE</scope>
</reference>
<sequence length="263" mass="29326">MTLRDVAYICYSKAKAQHIPFFHCYQLCRLSPHFVHQHYVSYTGVIAHACPSDSILASHGLYSNHIPLDIIQEASNELLDLVLLLRNHFGAQHGQLLKSLGIRSQLSPCHGKSNISSNGSLVYIPPSQCTVQQGARSILNLVPLETVADVKYCLQLLKPPGQPDNSFGSFEVEWLTLHEIMVNELSKVMGNVLIPKNEVKGVTTRREKMTSEATPSKEINETRINKNEPLRFEQDVMEKPHDDGVENKSSSISKNTAQSSVKP</sequence>
<dbReference type="Proteomes" id="UP001151760">
    <property type="component" value="Unassembled WGS sequence"/>
</dbReference>
<accession>A0ABQ4XSG5</accession>
<keyword evidence="3" id="KW-1185">Reference proteome</keyword>
<evidence type="ECO:0000313" key="3">
    <source>
        <dbReference type="Proteomes" id="UP001151760"/>
    </source>
</evidence>
<organism evidence="2 3">
    <name type="scientific">Tanacetum coccineum</name>
    <dbReference type="NCBI Taxonomy" id="301880"/>
    <lineage>
        <taxon>Eukaryota</taxon>
        <taxon>Viridiplantae</taxon>
        <taxon>Streptophyta</taxon>
        <taxon>Embryophyta</taxon>
        <taxon>Tracheophyta</taxon>
        <taxon>Spermatophyta</taxon>
        <taxon>Magnoliopsida</taxon>
        <taxon>eudicotyledons</taxon>
        <taxon>Gunneridae</taxon>
        <taxon>Pentapetalae</taxon>
        <taxon>asterids</taxon>
        <taxon>campanulids</taxon>
        <taxon>Asterales</taxon>
        <taxon>Asteraceae</taxon>
        <taxon>Asteroideae</taxon>
        <taxon>Anthemideae</taxon>
        <taxon>Anthemidinae</taxon>
        <taxon>Tanacetum</taxon>
    </lineage>
</organism>
<evidence type="ECO:0000313" key="2">
    <source>
        <dbReference type="EMBL" id="GJS68297.1"/>
    </source>
</evidence>
<gene>
    <name evidence="2" type="ORF">Tco_0682862</name>
</gene>
<protein>
    <submittedName>
        <fullName evidence="2">Uncharacterized protein</fullName>
    </submittedName>
</protein>
<feature type="region of interest" description="Disordered" evidence="1">
    <location>
        <begin position="203"/>
        <end position="263"/>
    </location>
</feature>
<comment type="caution">
    <text evidence="2">The sequence shown here is derived from an EMBL/GenBank/DDBJ whole genome shotgun (WGS) entry which is preliminary data.</text>
</comment>